<dbReference type="InterPro" id="IPR020846">
    <property type="entry name" value="MFS_dom"/>
</dbReference>
<evidence type="ECO:0000259" key="7">
    <source>
        <dbReference type="PROSITE" id="PS50850"/>
    </source>
</evidence>
<feature type="transmembrane region" description="Helical" evidence="6">
    <location>
        <begin position="291"/>
        <end position="308"/>
    </location>
</feature>
<feature type="transmembrane region" description="Helical" evidence="6">
    <location>
        <begin position="203"/>
        <end position="226"/>
    </location>
</feature>
<dbReference type="SUPFAM" id="SSF103473">
    <property type="entry name" value="MFS general substrate transporter"/>
    <property type="match status" value="1"/>
</dbReference>
<feature type="transmembrane region" description="Helical" evidence="6">
    <location>
        <begin position="408"/>
        <end position="426"/>
    </location>
</feature>
<feature type="transmembrane region" description="Helical" evidence="6">
    <location>
        <begin position="457"/>
        <end position="485"/>
    </location>
</feature>
<feature type="transmembrane region" description="Helical" evidence="6">
    <location>
        <begin position="339"/>
        <end position="359"/>
    </location>
</feature>
<keyword evidence="3 6" id="KW-1133">Transmembrane helix</keyword>
<feature type="transmembrane region" description="Helical" evidence="6">
    <location>
        <begin position="505"/>
        <end position="531"/>
    </location>
</feature>
<dbReference type="EMBL" id="JAUKUD010000002">
    <property type="protein sequence ID" value="KAK0751819.1"/>
    <property type="molecule type" value="Genomic_DNA"/>
</dbReference>
<dbReference type="GO" id="GO:0022857">
    <property type="term" value="F:transmembrane transporter activity"/>
    <property type="evidence" value="ECO:0007669"/>
    <property type="project" value="InterPro"/>
</dbReference>
<dbReference type="PANTHER" id="PTHR23501">
    <property type="entry name" value="MAJOR FACILITATOR SUPERFAMILY"/>
    <property type="match status" value="1"/>
</dbReference>
<evidence type="ECO:0000256" key="6">
    <source>
        <dbReference type="SAM" id="Phobius"/>
    </source>
</evidence>
<keyword evidence="2 6" id="KW-0812">Transmembrane</keyword>
<dbReference type="Pfam" id="PF07690">
    <property type="entry name" value="MFS_1"/>
    <property type="match status" value="1"/>
</dbReference>
<comment type="caution">
    <text evidence="8">The sequence shown here is derived from an EMBL/GenBank/DDBJ whole genome shotgun (WGS) entry which is preliminary data.</text>
</comment>
<feature type="transmembrane region" description="Helical" evidence="6">
    <location>
        <begin position="432"/>
        <end position="450"/>
    </location>
</feature>
<feature type="domain" description="Major facilitator superfamily (MFS) profile" evidence="7">
    <location>
        <begin position="54"/>
        <end position="531"/>
    </location>
</feature>
<evidence type="ECO:0000313" key="9">
    <source>
        <dbReference type="Proteomes" id="UP001172155"/>
    </source>
</evidence>
<dbReference type="InterPro" id="IPR036259">
    <property type="entry name" value="MFS_trans_sf"/>
</dbReference>
<accession>A0AA40F611</accession>
<dbReference type="InterPro" id="IPR011701">
    <property type="entry name" value="MFS"/>
</dbReference>
<organism evidence="8 9">
    <name type="scientific">Schizothecium vesticola</name>
    <dbReference type="NCBI Taxonomy" id="314040"/>
    <lineage>
        <taxon>Eukaryota</taxon>
        <taxon>Fungi</taxon>
        <taxon>Dikarya</taxon>
        <taxon>Ascomycota</taxon>
        <taxon>Pezizomycotina</taxon>
        <taxon>Sordariomycetes</taxon>
        <taxon>Sordariomycetidae</taxon>
        <taxon>Sordariales</taxon>
        <taxon>Schizotheciaceae</taxon>
        <taxon>Schizothecium</taxon>
    </lineage>
</organism>
<sequence length="580" mass="62725">MSFADKHTQPSPSQPGGSQGHHATPTPGGNAPDVNLPPEGAEEKRMRRTYRWKIIFGLFAPFALHSLDLTIIATALPFIATDFNEMKQLNWIISAFNLTSAAFLPFWAQLADVFGRHLTLQAATVVLLVGSGLCTGTSAFGVLLLGRALQGIGAAGINIAIRTILADRVSLADYALNWTLFTLVSGVSFSCGPLIGGYLTRVSWRWCFAINLPVGVASLLIVVFLLRRELLGPQPLPTTEEHDMATHRSRFLARLSSIDYGGQMLFLWGLGLLILALTWGGGTYPWNSPAVLAPLVVGSLLTVGWIVYERSMSPGLLMSRVFPNQVPMIPWELLSQRNIVLLFFINFTTGMAAFAVLYFLDLYFVLVEGRNSSEAGTALLFYIPGVGVGGLMAMLSSNVWPRQTLPPLLLGGITSAVGMTALPWAVHTRSTNVVYGMMALVGHSFLVRMNPGSLHGLAYFPAMTAQISCLAAFALPFGGLVGLTIMSTVFTNKSGNDQQDPKNGITWAFIAMAPFMWLCVLATTFLGNVWIAKDGGHEVVKGFYLWNLLARKSLARERTTRGGGLGRLAPVSVKKEGVSC</sequence>
<feature type="transmembrane region" description="Helical" evidence="6">
    <location>
        <begin position="91"/>
        <end position="110"/>
    </location>
</feature>
<feature type="transmembrane region" description="Helical" evidence="6">
    <location>
        <begin position="148"/>
        <end position="166"/>
    </location>
</feature>
<dbReference type="Proteomes" id="UP001172155">
    <property type="component" value="Unassembled WGS sequence"/>
</dbReference>
<protein>
    <submittedName>
        <fullName evidence="8">Major facilitator superfamily domain-containing protein</fullName>
    </submittedName>
</protein>
<dbReference type="AlphaFoldDB" id="A0AA40F611"/>
<feature type="transmembrane region" description="Helical" evidence="6">
    <location>
        <begin position="258"/>
        <end position="279"/>
    </location>
</feature>
<evidence type="ECO:0000256" key="5">
    <source>
        <dbReference type="SAM" id="MobiDB-lite"/>
    </source>
</evidence>
<dbReference type="GO" id="GO:0005886">
    <property type="term" value="C:plasma membrane"/>
    <property type="evidence" value="ECO:0007669"/>
    <property type="project" value="TreeGrafter"/>
</dbReference>
<keyword evidence="4 6" id="KW-0472">Membrane</keyword>
<feature type="region of interest" description="Disordered" evidence="5">
    <location>
        <begin position="1"/>
        <end position="39"/>
    </location>
</feature>
<feature type="transmembrane region" description="Helical" evidence="6">
    <location>
        <begin position="54"/>
        <end position="79"/>
    </location>
</feature>
<dbReference type="PROSITE" id="PS50850">
    <property type="entry name" value="MFS"/>
    <property type="match status" value="1"/>
</dbReference>
<feature type="transmembrane region" description="Helical" evidence="6">
    <location>
        <begin position="178"/>
        <end position="197"/>
    </location>
</feature>
<comment type="subcellular location">
    <subcellularLocation>
        <location evidence="1">Membrane</location>
        <topology evidence="1">Multi-pass membrane protein</topology>
    </subcellularLocation>
</comment>
<name>A0AA40F611_9PEZI</name>
<keyword evidence="9" id="KW-1185">Reference proteome</keyword>
<dbReference type="PANTHER" id="PTHR23501:SF39">
    <property type="entry name" value="MULTIDRUG TRANSPORTER, PUTATIVE (AFU_ORTHOLOGUE AFUA_1G05010)-RELATED"/>
    <property type="match status" value="1"/>
</dbReference>
<evidence type="ECO:0000256" key="4">
    <source>
        <dbReference type="ARBA" id="ARBA00023136"/>
    </source>
</evidence>
<evidence type="ECO:0000256" key="3">
    <source>
        <dbReference type="ARBA" id="ARBA00022989"/>
    </source>
</evidence>
<feature type="transmembrane region" description="Helical" evidence="6">
    <location>
        <begin position="379"/>
        <end position="396"/>
    </location>
</feature>
<evidence type="ECO:0000256" key="2">
    <source>
        <dbReference type="ARBA" id="ARBA00022692"/>
    </source>
</evidence>
<proteinExistence type="predicted"/>
<reference evidence="8" key="1">
    <citation type="submission" date="2023-06" db="EMBL/GenBank/DDBJ databases">
        <title>Genome-scale phylogeny and comparative genomics of the fungal order Sordariales.</title>
        <authorList>
            <consortium name="Lawrence Berkeley National Laboratory"/>
            <person name="Hensen N."/>
            <person name="Bonometti L."/>
            <person name="Westerberg I."/>
            <person name="Brannstrom I.O."/>
            <person name="Guillou S."/>
            <person name="Cros-Aarteil S."/>
            <person name="Calhoun S."/>
            <person name="Haridas S."/>
            <person name="Kuo A."/>
            <person name="Mondo S."/>
            <person name="Pangilinan J."/>
            <person name="Riley R."/>
            <person name="LaButti K."/>
            <person name="Andreopoulos B."/>
            <person name="Lipzen A."/>
            <person name="Chen C."/>
            <person name="Yanf M."/>
            <person name="Daum C."/>
            <person name="Ng V."/>
            <person name="Clum A."/>
            <person name="Steindorff A."/>
            <person name="Ohm R."/>
            <person name="Martin F."/>
            <person name="Silar P."/>
            <person name="Natvig D."/>
            <person name="Lalanne C."/>
            <person name="Gautier V."/>
            <person name="Ament-velasquez S.L."/>
            <person name="Kruys A."/>
            <person name="Hutchinson M.I."/>
            <person name="Powell A.J."/>
            <person name="Barry K."/>
            <person name="Miller A.N."/>
            <person name="Grigoriev I.V."/>
            <person name="Debuchy R."/>
            <person name="Gladieux P."/>
            <person name="Thoren M.H."/>
            <person name="Johannesson H."/>
        </authorList>
    </citation>
    <scope>NUCLEOTIDE SEQUENCE</scope>
    <source>
        <strain evidence="8">SMH3187-1</strain>
    </source>
</reference>
<evidence type="ECO:0000256" key="1">
    <source>
        <dbReference type="ARBA" id="ARBA00004141"/>
    </source>
</evidence>
<evidence type="ECO:0000313" key="8">
    <source>
        <dbReference type="EMBL" id="KAK0751819.1"/>
    </source>
</evidence>
<feature type="transmembrane region" description="Helical" evidence="6">
    <location>
        <begin position="122"/>
        <end position="142"/>
    </location>
</feature>
<dbReference type="Gene3D" id="1.20.1720.10">
    <property type="entry name" value="Multidrug resistance protein D"/>
    <property type="match status" value="1"/>
</dbReference>
<gene>
    <name evidence="8" type="ORF">B0T18DRAFT_319587</name>
</gene>